<keyword evidence="7" id="KW-0518">Myosin</keyword>
<keyword evidence="7" id="KW-0505">Motor protein</keyword>
<reference evidence="9 10" key="1">
    <citation type="submission" date="2018-08" db="EMBL/GenBank/DDBJ databases">
        <authorList>
            <person name="Laetsch R D."/>
            <person name="Stevens L."/>
            <person name="Kumar S."/>
            <person name="Blaxter L. M."/>
        </authorList>
    </citation>
    <scope>NUCLEOTIDE SEQUENCE [LARGE SCALE GENOMIC DNA]</scope>
</reference>
<evidence type="ECO:0000259" key="8">
    <source>
        <dbReference type="PROSITE" id="PS51456"/>
    </source>
</evidence>
<dbReference type="GO" id="GO:0000146">
    <property type="term" value="F:microfilament motor activity"/>
    <property type="evidence" value="ECO:0007669"/>
    <property type="project" value="TreeGrafter"/>
</dbReference>
<dbReference type="SUPFAM" id="SSF52540">
    <property type="entry name" value="P-loop containing nucleoside triphosphate hydrolases"/>
    <property type="match status" value="1"/>
</dbReference>
<comment type="caution">
    <text evidence="7">Lacks conserved residue(s) required for the propagation of feature annotation.</text>
</comment>
<sequence length="98" mass="11814">GAVQFVRCMRSNQERETLKFCPQIVVRQLRSLSLLATTNNHRLGFPYRESFERFAMRFRCLLPLDIARYQTAYELSKDILEQQGNKFHQHYRLGKYFH</sequence>
<evidence type="ECO:0000256" key="2">
    <source>
        <dbReference type="ARBA" id="ARBA00004316"/>
    </source>
</evidence>
<dbReference type="InterPro" id="IPR001609">
    <property type="entry name" value="Myosin_head_motor_dom-like"/>
</dbReference>
<evidence type="ECO:0000256" key="4">
    <source>
        <dbReference type="ARBA" id="ARBA00022737"/>
    </source>
</evidence>
<dbReference type="Gene3D" id="6.20.240.20">
    <property type="match status" value="1"/>
</dbReference>
<dbReference type="GO" id="GO:0016459">
    <property type="term" value="C:myosin complex"/>
    <property type="evidence" value="ECO:0007669"/>
    <property type="project" value="UniProtKB-KW"/>
</dbReference>
<dbReference type="Pfam" id="PF00063">
    <property type="entry name" value="Myosin_head"/>
    <property type="match status" value="1"/>
</dbReference>
<keyword evidence="3" id="KW-0963">Cytoplasm</keyword>
<comment type="similarity">
    <text evidence="7">Belongs to the TRAFAC class myosin-kinesin ATPase superfamily. Myosin family.</text>
</comment>
<dbReference type="AlphaFoldDB" id="A0A3P7K499"/>
<gene>
    <name evidence="9" type="ORF">NLS_LOCUS10210</name>
</gene>
<dbReference type="STRING" id="42156.A0A3P7K499"/>
<organism evidence="9 10">
    <name type="scientific">Litomosoides sigmodontis</name>
    <name type="common">Filarial nematode worm</name>
    <dbReference type="NCBI Taxonomy" id="42156"/>
    <lineage>
        <taxon>Eukaryota</taxon>
        <taxon>Metazoa</taxon>
        <taxon>Ecdysozoa</taxon>
        <taxon>Nematoda</taxon>
        <taxon>Chromadorea</taxon>
        <taxon>Rhabditida</taxon>
        <taxon>Spirurina</taxon>
        <taxon>Spiruromorpha</taxon>
        <taxon>Filarioidea</taxon>
        <taxon>Onchocercidae</taxon>
        <taxon>Litomosoides</taxon>
    </lineage>
</organism>
<dbReference type="OrthoDB" id="312459at2759"/>
<evidence type="ECO:0000256" key="6">
    <source>
        <dbReference type="ARBA" id="ARBA00023273"/>
    </source>
</evidence>
<dbReference type="GO" id="GO:0004674">
    <property type="term" value="F:protein serine/threonine kinase activity"/>
    <property type="evidence" value="ECO:0007669"/>
    <property type="project" value="TreeGrafter"/>
</dbReference>
<evidence type="ECO:0000256" key="1">
    <source>
        <dbReference type="ARBA" id="ARBA00004245"/>
    </source>
</evidence>
<feature type="domain" description="Myosin motor" evidence="8">
    <location>
        <begin position="1"/>
        <end position="98"/>
    </location>
</feature>
<dbReference type="PANTHER" id="PTHR46256">
    <property type="entry name" value="AGAP011099-PA"/>
    <property type="match status" value="1"/>
</dbReference>
<evidence type="ECO:0000256" key="5">
    <source>
        <dbReference type="ARBA" id="ARBA00023212"/>
    </source>
</evidence>
<dbReference type="EMBL" id="UYRX01002862">
    <property type="protein sequence ID" value="VDM93596.1"/>
    <property type="molecule type" value="Genomic_DNA"/>
</dbReference>
<accession>A0A3P7K499</accession>
<dbReference type="Proteomes" id="UP000277928">
    <property type="component" value="Unassembled WGS sequence"/>
</dbReference>
<dbReference type="InterPro" id="IPR027417">
    <property type="entry name" value="P-loop_NTPase"/>
</dbReference>
<evidence type="ECO:0000313" key="9">
    <source>
        <dbReference type="EMBL" id="VDM93596.1"/>
    </source>
</evidence>
<feature type="non-terminal residue" evidence="9">
    <location>
        <position position="1"/>
    </location>
</feature>
<dbReference type="GO" id="GO:0005524">
    <property type="term" value="F:ATP binding"/>
    <property type="evidence" value="ECO:0007669"/>
    <property type="project" value="InterPro"/>
</dbReference>
<proteinExistence type="inferred from homology"/>
<keyword evidence="4" id="KW-0677">Repeat</keyword>
<keyword evidence="5" id="KW-0206">Cytoskeleton</keyword>
<dbReference type="GO" id="GO:0030832">
    <property type="term" value="P:regulation of actin filament length"/>
    <property type="evidence" value="ECO:0007669"/>
    <property type="project" value="TreeGrafter"/>
</dbReference>
<dbReference type="GO" id="GO:0042995">
    <property type="term" value="C:cell projection"/>
    <property type="evidence" value="ECO:0007669"/>
    <property type="project" value="UniProtKB-SubCell"/>
</dbReference>
<evidence type="ECO:0000313" key="10">
    <source>
        <dbReference type="Proteomes" id="UP000277928"/>
    </source>
</evidence>
<name>A0A3P7K499_LITSI</name>
<keyword evidence="6" id="KW-0966">Cell projection</keyword>
<dbReference type="PANTHER" id="PTHR46256:SF3">
    <property type="entry name" value="MYOSIN MOTOR DOMAIN-CONTAINING PROTEIN"/>
    <property type="match status" value="1"/>
</dbReference>
<dbReference type="InterPro" id="IPR052409">
    <property type="entry name" value="Myosin-III_kinase_activity"/>
</dbReference>
<comment type="subcellular location">
    <subcellularLocation>
        <location evidence="2">Cell projection</location>
    </subcellularLocation>
    <subcellularLocation>
        <location evidence="1">Cytoplasm</location>
        <location evidence="1">Cytoskeleton</location>
    </subcellularLocation>
</comment>
<protein>
    <recommendedName>
        <fullName evidence="8">Myosin motor domain-containing protein</fullName>
    </recommendedName>
</protein>
<evidence type="ECO:0000256" key="7">
    <source>
        <dbReference type="PROSITE-ProRule" id="PRU00782"/>
    </source>
</evidence>
<dbReference type="GO" id="GO:0003779">
    <property type="term" value="F:actin binding"/>
    <property type="evidence" value="ECO:0007669"/>
    <property type="project" value="UniProtKB-KW"/>
</dbReference>
<keyword evidence="7" id="KW-0009">Actin-binding</keyword>
<dbReference type="PROSITE" id="PS51456">
    <property type="entry name" value="MYOSIN_MOTOR"/>
    <property type="match status" value="1"/>
</dbReference>
<evidence type="ECO:0000256" key="3">
    <source>
        <dbReference type="ARBA" id="ARBA00022490"/>
    </source>
</evidence>
<keyword evidence="10" id="KW-1185">Reference proteome</keyword>